<protein>
    <submittedName>
        <fullName evidence="3">Uncharacterized protein</fullName>
    </submittedName>
</protein>
<dbReference type="Proteomes" id="UP000030745">
    <property type="component" value="Unassembled WGS sequence"/>
</dbReference>
<evidence type="ECO:0000256" key="1">
    <source>
        <dbReference type="SAM" id="MobiDB-lite"/>
    </source>
</evidence>
<reference evidence="3 4" key="1">
    <citation type="journal article" date="2013" name="PLoS Genet.">
        <title>Distinctive expansion of potential virulence genes in the genome of the oomycete fish pathogen Saprolegnia parasitica.</title>
        <authorList>
            <person name="Jiang R.H."/>
            <person name="de Bruijn I."/>
            <person name="Haas B.J."/>
            <person name="Belmonte R."/>
            <person name="Lobach L."/>
            <person name="Christie J."/>
            <person name="van den Ackerveken G."/>
            <person name="Bottin A."/>
            <person name="Bulone V."/>
            <person name="Diaz-Moreno S.M."/>
            <person name="Dumas B."/>
            <person name="Fan L."/>
            <person name="Gaulin E."/>
            <person name="Govers F."/>
            <person name="Grenville-Briggs L.J."/>
            <person name="Horner N.R."/>
            <person name="Levin J.Z."/>
            <person name="Mammella M."/>
            <person name="Meijer H.J."/>
            <person name="Morris P."/>
            <person name="Nusbaum C."/>
            <person name="Oome S."/>
            <person name="Phillips A.J."/>
            <person name="van Rooyen D."/>
            <person name="Rzeszutek E."/>
            <person name="Saraiva M."/>
            <person name="Secombes C.J."/>
            <person name="Seidl M.F."/>
            <person name="Snel B."/>
            <person name="Stassen J.H."/>
            <person name="Sykes S."/>
            <person name="Tripathy S."/>
            <person name="van den Berg H."/>
            <person name="Vega-Arreguin J.C."/>
            <person name="Wawra S."/>
            <person name="Young S.K."/>
            <person name="Zeng Q."/>
            <person name="Dieguez-Uribeondo J."/>
            <person name="Russ C."/>
            <person name="Tyler B.M."/>
            <person name="van West P."/>
        </authorList>
    </citation>
    <scope>NUCLEOTIDE SEQUENCE [LARGE SCALE GENOMIC DNA]</scope>
    <source>
        <strain evidence="3 4">CBS 223.65</strain>
    </source>
</reference>
<dbReference type="EMBL" id="KK584600">
    <property type="protein sequence ID" value="KDO15736.1"/>
    <property type="molecule type" value="Genomic_DNA"/>
</dbReference>
<organism evidence="3 4">
    <name type="scientific">Saprolegnia parasitica (strain CBS 223.65)</name>
    <dbReference type="NCBI Taxonomy" id="695850"/>
    <lineage>
        <taxon>Eukaryota</taxon>
        <taxon>Sar</taxon>
        <taxon>Stramenopiles</taxon>
        <taxon>Oomycota</taxon>
        <taxon>Saprolegniomycetes</taxon>
        <taxon>Saprolegniales</taxon>
        <taxon>Saprolegniaceae</taxon>
        <taxon>Saprolegnia</taxon>
    </lineage>
</organism>
<dbReference type="STRING" id="695850.A0A067BN22"/>
<evidence type="ECO:0000313" key="3">
    <source>
        <dbReference type="EMBL" id="KDO15736.1"/>
    </source>
</evidence>
<dbReference type="KEGG" id="spar:SPRG_18724"/>
<dbReference type="OrthoDB" id="546632at2759"/>
<proteinExistence type="predicted"/>
<keyword evidence="2" id="KW-0472">Membrane</keyword>
<accession>A0A067BN22</accession>
<evidence type="ECO:0000313" key="4">
    <source>
        <dbReference type="Proteomes" id="UP000030745"/>
    </source>
</evidence>
<sequence length="106" mass="12301">MLLDHKPTRIVPSVDSLSDTSPRMPKPTEPVHFHAITARFVNHPKLEKLYREKAVKEWSPRSFKIVLAFLLLYFIFVAPNLTNLTSSDPSIREQSKEYFLYVVPSM</sequence>
<name>A0A067BN22_SAPPC</name>
<dbReference type="RefSeq" id="XP_012213557.1">
    <property type="nucleotide sequence ID" value="XM_012358167.1"/>
</dbReference>
<evidence type="ECO:0000256" key="2">
    <source>
        <dbReference type="SAM" id="Phobius"/>
    </source>
</evidence>
<feature type="transmembrane region" description="Helical" evidence="2">
    <location>
        <begin position="63"/>
        <end position="82"/>
    </location>
</feature>
<keyword evidence="4" id="KW-1185">Reference proteome</keyword>
<dbReference type="GeneID" id="24140246"/>
<gene>
    <name evidence="3" type="ORF">SPRG_18724</name>
</gene>
<dbReference type="AlphaFoldDB" id="A0A067BN22"/>
<feature type="non-terminal residue" evidence="3">
    <location>
        <position position="106"/>
    </location>
</feature>
<keyword evidence="2" id="KW-1133">Transmembrane helix</keyword>
<feature type="region of interest" description="Disordered" evidence="1">
    <location>
        <begin position="1"/>
        <end position="25"/>
    </location>
</feature>
<keyword evidence="2" id="KW-0812">Transmembrane</keyword>
<dbReference type="VEuPathDB" id="FungiDB:SPRG_18724"/>